<dbReference type="RefSeq" id="XP_018284574.1">
    <property type="nucleotide sequence ID" value="XM_018441793.1"/>
</dbReference>
<reference evidence="2" key="1">
    <citation type="submission" date="2015-06" db="EMBL/GenBank/DDBJ databases">
        <title>Expansion of signal transduction pathways in fungi by whole-genome duplication.</title>
        <authorList>
            <consortium name="DOE Joint Genome Institute"/>
            <person name="Corrochano L.M."/>
            <person name="Kuo A."/>
            <person name="Marcet-Houben M."/>
            <person name="Polaino S."/>
            <person name="Salamov A."/>
            <person name="Villalobos J.M."/>
            <person name="Alvarez M.I."/>
            <person name="Avalos J."/>
            <person name="Benito E.P."/>
            <person name="Benoit I."/>
            <person name="Burger G."/>
            <person name="Camino L.P."/>
            <person name="Canovas D."/>
            <person name="Cerda-Olmedo E."/>
            <person name="Cheng J.-F."/>
            <person name="Dominguez A."/>
            <person name="Elias M."/>
            <person name="Eslava A.P."/>
            <person name="Glaser F."/>
            <person name="Grimwood J."/>
            <person name="Gutierrez G."/>
            <person name="Heitman J."/>
            <person name="Henrissat B."/>
            <person name="Iturriaga E.A."/>
            <person name="Lang B.F."/>
            <person name="Lavin J.L."/>
            <person name="Lee S."/>
            <person name="Li W."/>
            <person name="Lindquist E."/>
            <person name="Lopez-Garcia S."/>
            <person name="Luque E.M."/>
            <person name="Marcos A.T."/>
            <person name="Martin J."/>
            <person name="McCluskey K."/>
            <person name="Medina H.R."/>
            <person name="Miralles-Duran A."/>
            <person name="Miyazaki A."/>
            <person name="Munoz-Torres E."/>
            <person name="Oguiza J.A."/>
            <person name="Ohm R."/>
            <person name="Olmedo M."/>
            <person name="Orejas M."/>
            <person name="Ortiz-Castellanos L."/>
            <person name="Pisabarro A.G."/>
            <person name="Rodriguez-Romero J."/>
            <person name="Ruiz-Herrera J."/>
            <person name="Ruiz-Vazquez R."/>
            <person name="Sanz C."/>
            <person name="Schackwitz W."/>
            <person name="Schmutz J."/>
            <person name="Shahriari M."/>
            <person name="Shelest E."/>
            <person name="Silva-Franco F."/>
            <person name="Soanes D."/>
            <person name="Syed K."/>
            <person name="Tagua V.G."/>
            <person name="Talbot N.J."/>
            <person name="Thon M."/>
            <person name="De vries R.P."/>
            <person name="Wiebenga A."/>
            <person name="Yadav J.S."/>
            <person name="Braun E.L."/>
            <person name="Baker S."/>
            <person name="Garre V."/>
            <person name="Horwitz B."/>
            <person name="Torres-Martinez S."/>
            <person name="Idnurm A."/>
            <person name="Herrera-Estrella A."/>
            <person name="Gabaldon T."/>
            <person name="Grigoriev I.V."/>
        </authorList>
    </citation>
    <scope>NUCLEOTIDE SEQUENCE [LARGE SCALE GENOMIC DNA]</scope>
    <source>
        <strain evidence="2">NRRL 1555(-)</strain>
    </source>
</reference>
<evidence type="ECO:0000313" key="2">
    <source>
        <dbReference type="Proteomes" id="UP000077315"/>
    </source>
</evidence>
<organism evidence="1 2">
    <name type="scientific">Phycomyces blakesleeanus (strain ATCC 8743b / DSM 1359 / FGSC 10004 / NBRC 33097 / NRRL 1555)</name>
    <dbReference type="NCBI Taxonomy" id="763407"/>
    <lineage>
        <taxon>Eukaryota</taxon>
        <taxon>Fungi</taxon>
        <taxon>Fungi incertae sedis</taxon>
        <taxon>Mucoromycota</taxon>
        <taxon>Mucoromycotina</taxon>
        <taxon>Mucoromycetes</taxon>
        <taxon>Mucorales</taxon>
        <taxon>Phycomycetaceae</taxon>
        <taxon>Phycomyces</taxon>
    </lineage>
</organism>
<dbReference type="VEuPathDB" id="FungiDB:PHYBLDRAFT_67415"/>
<gene>
    <name evidence="1" type="ORF">PHYBLDRAFT_67415</name>
</gene>
<dbReference type="Proteomes" id="UP000077315">
    <property type="component" value="Unassembled WGS sequence"/>
</dbReference>
<dbReference type="AlphaFoldDB" id="A0A162N7L4"/>
<sequence>MNLVKYEGPVRAPDTLLRGQAKKTYPWESAKREPMEQSWDIKTLLYLLFFEQFCFQRYTFYISECFQGKSFIGSVQELDIFGKIDLHNYYTQSFFSFYFLETLPCMVDILTYICEYNLPWVSIFWSLLDYLKFEHRVANFIPYL</sequence>
<dbReference type="GeneID" id="29002699"/>
<evidence type="ECO:0000313" key="1">
    <source>
        <dbReference type="EMBL" id="OAD66534.1"/>
    </source>
</evidence>
<dbReference type="EMBL" id="KV441002">
    <property type="protein sequence ID" value="OAD66534.1"/>
    <property type="molecule type" value="Genomic_DNA"/>
</dbReference>
<keyword evidence="2" id="KW-1185">Reference proteome</keyword>
<dbReference type="InParanoid" id="A0A162N7L4"/>
<accession>A0A162N7L4</accession>
<proteinExistence type="predicted"/>
<protein>
    <submittedName>
        <fullName evidence="1">Uncharacterized protein</fullName>
    </submittedName>
</protein>
<name>A0A162N7L4_PHYB8</name>